<protein>
    <submittedName>
        <fullName evidence="1">Uncharacterized protein</fullName>
    </submittedName>
</protein>
<evidence type="ECO:0000313" key="2">
    <source>
        <dbReference type="Proteomes" id="UP001055811"/>
    </source>
</evidence>
<name>A0ACB9F0B1_CICIN</name>
<proteinExistence type="predicted"/>
<evidence type="ECO:0000313" key="1">
    <source>
        <dbReference type="EMBL" id="KAI3764739.1"/>
    </source>
</evidence>
<reference evidence="1 2" key="2">
    <citation type="journal article" date="2022" name="Mol. Ecol. Resour.">
        <title>The genomes of chicory, endive, great burdock and yacon provide insights into Asteraceae paleo-polyploidization history and plant inulin production.</title>
        <authorList>
            <person name="Fan W."/>
            <person name="Wang S."/>
            <person name="Wang H."/>
            <person name="Wang A."/>
            <person name="Jiang F."/>
            <person name="Liu H."/>
            <person name="Zhao H."/>
            <person name="Xu D."/>
            <person name="Zhang Y."/>
        </authorList>
    </citation>
    <scope>NUCLEOTIDE SEQUENCE [LARGE SCALE GENOMIC DNA]</scope>
    <source>
        <strain evidence="2">cv. Punajuju</strain>
        <tissue evidence="1">Leaves</tissue>
    </source>
</reference>
<sequence>MATNENLPPNVIKQLAKELRNLNETPPEGIILLLRDSLSKPNISDGFVDNLAPGDNQNQKRKILPFVNDEICSIMLDVSFQTLLKKENFNHKNEHVALELWSDDVDGIGDFGQYRLTLVRGYQDMEVKYFGGLHVMICFKWSVEAKRTICGTAMRSIGKVGILTVSRVKLNEELLVNIDGKATRIGVSKVDEEWYSFHQFTDNISQESGGKVVSDENDEDDDEEDGISHTWMQFDDGLDEVMMDVAGMGYASRGISGSQAFRTSRGTPLTWELERTELDYHEMSNKPLKPHHVHSYTSIDLNKDTIGTQDFGRSSSPSVSCSTSSAQEVDITIESGRTLGFQIEGRHEVLEKIIQGEGELRLSQ</sequence>
<reference evidence="2" key="1">
    <citation type="journal article" date="2022" name="Mol. Ecol. Resour.">
        <title>The genomes of chicory, endive, great burdock and yacon provide insights into Asteraceae palaeo-polyploidization history and plant inulin production.</title>
        <authorList>
            <person name="Fan W."/>
            <person name="Wang S."/>
            <person name="Wang H."/>
            <person name="Wang A."/>
            <person name="Jiang F."/>
            <person name="Liu H."/>
            <person name="Zhao H."/>
            <person name="Xu D."/>
            <person name="Zhang Y."/>
        </authorList>
    </citation>
    <scope>NUCLEOTIDE SEQUENCE [LARGE SCALE GENOMIC DNA]</scope>
    <source>
        <strain evidence="2">cv. Punajuju</strain>
    </source>
</reference>
<dbReference type="EMBL" id="CM042011">
    <property type="protein sequence ID" value="KAI3764739.1"/>
    <property type="molecule type" value="Genomic_DNA"/>
</dbReference>
<keyword evidence="2" id="KW-1185">Reference proteome</keyword>
<comment type="caution">
    <text evidence="1">The sequence shown here is derived from an EMBL/GenBank/DDBJ whole genome shotgun (WGS) entry which is preliminary data.</text>
</comment>
<gene>
    <name evidence="1" type="ORF">L2E82_14752</name>
</gene>
<accession>A0ACB9F0B1</accession>
<dbReference type="Proteomes" id="UP001055811">
    <property type="component" value="Linkage Group LG03"/>
</dbReference>
<organism evidence="1 2">
    <name type="scientific">Cichorium intybus</name>
    <name type="common">Chicory</name>
    <dbReference type="NCBI Taxonomy" id="13427"/>
    <lineage>
        <taxon>Eukaryota</taxon>
        <taxon>Viridiplantae</taxon>
        <taxon>Streptophyta</taxon>
        <taxon>Embryophyta</taxon>
        <taxon>Tracheophyta</taxon>
        <taxon>Spermatophyta</taxon>
        <taxon>Magnoliopsida</taxon>
        <taxon>eudicotyledons</taxon>
        <taxon>Gunneridae</taxon>
        <taxon>Pentapetalae</taxon>
        <taxon>asterids</taxon>
        <taxon>campanulids</taxon>
        <taxon>Asterales</taxon>
        <taxon>Asteraceae</taxon>
        <taxon>Cichorioideae</taxon>
        <taxon>Cichorieae</taxon>
        <taxon>Cichoriinae</taxon>
        <taxon>Cichorium</taxon>
    </lineage>
</organism>